<keyword evidence="1" id="KW-0472">Membrane</keyword>
<sequence length="159" mass="18458">MMFEKIKEFIISVVLAMLAFMKPIEPELKTLSLIFFLNFIFGYLSGMIANHEDFDLKKAGRCGLEAAVFFVLCLSIFEIGKLKEQCVQAQQCVSMITYLAMYFYGLNVLKNLKKIFKPDTAAWYIVAFIYYVLRIKWVEKIPFLSEFLNIQTKTKAKSL</sequence>
<evidence type="ECO:0000313" key="3">
    <source>
        <dbReference type="Proteomes" id="UP000003805"/>
    </source>
</evidence>
<name>D7NFV7_9BACT</name>
<feature type="transmembrane region" description="Helical" evidence="1">
    <location>
        <begin position="31"/>
        <end position="50"/>
    </location>
</feature>
<dbReference type="RefSeq" id="WP_004378712.1">
    <property type="nucleotide sequence ID" value="NZ_GL349574.1"/>
</dbReference>
<reference evidence="2 3" key="1">
    <citation type="submission" date="2010-02" db="EMBL/GenBank/DDBJ databases">
        <title>The Genome Sequence of Prevotella oris strain C735.</title>
        <authorList>
            <consortium name="The Broad Institute Genome Sequencing Platform"/>
            <person name="Ward D."/>
            <person name="Feldgarden M."/>
            <person name="Earl A."/>
            <person name="Young S.K."/>
            <person name="Zeng Q."/>
            <person name="Koehrsen M."/>
            <person name="Alvarado L."/>
            <person name="Berlin A."/>
            <person name="Bochicchio J."/>
            <person name="Borenstein D."/>
            <person name="Chapman S.B."/>
            <person name="Chen Z."/>
            <person name="Engels R."/>
            <person name="Freedman E."/>
            <person name="Gellesch M."/>
            <person name="Goldberg J."/>
            <person name="Griggs A."/>
            <person name="Gujja S."/>
            <person name="Heilman E."/>
            <person name="Heiman D."/>
            <person name="Hepburn T."/>
            <person name="Howarth C."/>
            <person name="Jen D."/>
            <person name="Larson L."/>
            <person name="Mehta T."/>
            <person name="Park D."/>
            <person name="Pearson M."/>
            <person name="Roberts A."/>
            <person name="Saif S."/>
            <person name="Shea T."/>
            <person name="Shenoy N."/>
            <person name="Sisk P."/>
            <person name="Stolte C."/>
            <person name="Sykes S."/>
            <person name="Thomson T."/>
            <person name="Walk T."/>
            <person name="White J."/>
            <person name="Yandava C."/>
            <person name="Sibley C.D."/>
            <person name="Field T.R."/>
            <person name="Grinwis M."/>
            <person name="Eshaghurshan C.S."/>
            <person name="Surette M.G."/>
            <person name="Haas B."/>
            <person name="Nusbaum C."/>
            <person name="Birren B."/>
        </authorList>
    </citation>
    <scope>NUCLEOTIDE SEQUENCE [LARGE SCALE GENOMIC DNA]</scope>
    <source>
        <strain evidence="2 3">C735</strain>
    </source>
</reference>
<evidence type="ECO:0000313" key="2">
    <source>
        <dbReference type="EMBL" id="EFI47593.1"/>
    </source>
</evidence>
<dbReference type="Proteomes" id="UP000003805">
    <property type="component" value="Unassembled WGS sequence"/>
</dbReference>
<accession>D7NFV7</accession>
<keyword evidence="1" id="KW-0812">Transmembrane</keyword>
<dbReference type="HOGENOM" id="CLU_133704_0_0_10"/>
<evidence type="ECO:0000256" key="1">
    <source>
        <dbReference type="SAM" id="Phobius"/>
    </source>
</evidence>
<dbReference type="EMBL" id="GL349574">
    <property type="protein sequence ID" value="EFI47593.1"/>
    <property type="molecule type" value="Genomic_DNA"/>
</dbReference>
<protein>
    <submittedName>
        <fullName evidence="2">Uncharacterized protein</fullName>
    </submittedName>
</protein>
<organism evidence="2 3">
    <name type="scientific">Segatella oris C735</name>
    <dbReference type="NCBI Taxonomy" id="563008"/>
    <lineage>
        <taxon>Bacteria</taxon>
        <taxon>Pseudomonadati</taxon>
        <taxon>Bacteroidota</taxon>
        <taxon>Bacteroidia</taxon>
        <taxon>Bacteroidales</taxon>
        <taxon>Prevotellaceae</taxon>
        <taxon>Segatella</taxon>
    </lineage>
</organism>
<proteinExistence type="predicted"/>
<feature type="transmembrane region" description="Helical" evidence="1">
    <location>
        <begin position="88"/>
        <end position="109"/>
    </location>
</feature>
<dbReference type="eggNOG" id="ENOG50345UJ">
    <property type="taxonomic scope" value="Bacteria"/>
</dbReference>
<keyword evidence="1" id="KW-1133">Transmembrane helix</keyword>
<gene>
    <name evidence="2" type="ORF">HMPREF0665_02457</name>
</gene>
<keyword evidence="3" id="KW-1185">Reference proteome</keyword>
<feature type="transmembrane region" description="Helical" evidence="1">
    <location>
        <begin position="121"/>
        <end position="138"/>
    </location>
</feature>
<dbReference type="AlphaFoldDB" id="D7NFV7"/>